<dbReference type="STRING" id="266940.Krad_0354"/>
<keyword evidence="4 8" id="KW-0479">Metal-binding</keyword>
<evidence type="ECO:0000256" key="2">
    <source>
        <dbReference type="ARBA" id="ARBA00022649"/>
    </source>
</evidence>
<dbReference type="SUPFAM" id="SSF88723">
    <property type="entry name" value="PIN domain-like"/>
    <property type="match status" value="1"/>
</dbReference>
<evidence type="ECO:0000256" key="5">
    <source>
        <dbReference type="ARBA" id="ARBA00022801"/>
    </source>
</evidence>
<comment type="similarity">
    <text evidence="7 8">Belongs to the PINc/VapC protein family.</text>
</comment>
<dbReference type="Pfam" id="PF01850">
    <property type="entry name" value="PIN"/>
    <property type="match status" value="1"/>
</dbReference>
<keyword evidence="11" id="KW-1185">Reference proteome</keyword>
<keyword evidence="3 8" id="KW-0540">Nuclease</keyword>
<sequence length="134" mass="13825">MTNLLLDTNAVITMAAAPPGTTFAGIQDGDVLAISTVTELEVRLGVGLRPGNVHLLQTLAWLTRNYRGIPTDAAVVAAFPVIVASAVAAGQSPERRIADLTIAATALAHGATLITDDRTLRNALTGAVATRSLQ</sequence>
<dbReference type="Gene3D" id="3.40.50.1010">
    <property type="entry name" value="5'-nuclease"/>
    <property type="match status" value="1"/>
</dbReference>
<dbReference type="RefSeq" id="WP_012085328.1">
    <property type="nucleotide sequence ID" value="NC_009664.2"/>
</dbReference>
<dbReference type="EMBL" id="CP000750">
    <property type="protein sequence ID" value="ABS01844.1"/>
    <property type="molecule type" value="Genomic_DNA"/>
</dbReference>
<evidence type="ECO:0000259" key="9">
    <source>
        <dbReference type="Pfam" id="PF01850"/>
    </source>
</evidence>
<keyword evidence="8" id="KW-0800">Toxin</keyword>
<dbReference type="PANTHER" id="PTHR33653">
    <property type="entry name" value="RIBONUCLEASE VAPC2"/>
    <property type="match status" value="1"/>
</dbReference>
<feature type="binding site" evidence="8">
    <location>
        <position position="99"/>
    </location>
    <ligand>
        <name>Mg(2+)</name>
        <dbReference type="ChEBI" id="CHEBI:18420"/>
    </ligand>
</feature>
<feature type="binding site" evidence="8">
    <location>
        <position position="7"/>
    </location>
    <ligand>
        <name>Mg(2+)</name>
        <dbReference type="ChEBI" id="CHEBI:18420"/>
    </ligand>
</feature>
<evidence type="ECO:0000256" key="7">
    <source>
        <dbReference type="ARBA" id="ARBA00038093"/>
    </source>
</evidence>
<dbReference type="InterPro" id="IPR050556">
    <property type="entry name" value="Type_II_TA_system_RNase"/>
</dbReference>
<protein>
    <recommendedName>
        <fullName evidence="8">Ribonuclease VapC</fullName>
        <shortName evidence="8">RNase VapC</shortName>
        <ecNumber evidence="8">3.1.-.-</ecNumber>
    </recommendedName>
    <alternativeName>
        <fullName evidence="8">Toxin VapC</fullName>
    </alternativeName>
</protein>
<evidence type="ECO:0000256" key="1">
    <source>
        <dbReference type="ARBA" id="ARBA00001946"/>
    </source>
</evidence>
<reference evidence="11" key="1">
    <citation type="journal article" date="2008" name="PLoS ONE">
        <title>Survival in nuclear waste, extreme resistance, and potential applications gleaned from the genome sequence of Kineococcus radiotolerans SRS30216.</title>
        <authorList>
            <person name="Bagwell C.E."/>
            <person name="Bhat S."/>
            <person name="Hawkins G.M."/>
            <person name="Smith B.W."/>
            <person name="Biswas T."/>
            <person name="Hoover T.R."/>
            <person name="Saunders E."/>
            <person name="Han C.S."/>
            <person name="Tsodikov O.V."/>
            <person name="Shimkets L.J."/>
        </authorList>
    </citation>
    <scope>NUCLEOTIDE SEQUENCE [LARGE SCALE GENOMIC DNA]</scope>
    <source>
        <strain evidence="11">ATCC BAA-149 / DSM 14245 / SRS30216</strain>
    </source>
</reference>
<keyword evidence="2 8" id="KW-1277">Toxin-antitoxin system</keyword>
<dbReference type="InterPro" id="IPR002716">
    <property type="entry name" value="PIN_dom"/>
</dbReference>
<dbReference type="GO" id="GO:0000287">
    <property type="term" value="F:magnesium ion binding"/>
    <property type="evidence" value="ECO:0007669"/>
    <property type="project" value="UniProtKB-UniRule"/>
</dbReference>
<evidence type="ECO:0000256" key="3">
    <source>
        <dbReference type="ARBA" id="ARBA00022722"/>
    </source>
</evidence>
<organism evidence="10 11">
    <name type="scientific">Kineococcus radiotolerans (strain ATCC BAA-149 / DSM 14245 / SRS30216)</name>
    <dbReference type="NCBI Taxonomy" id="266940"/>
    <lineage>
        <taxon>Bacteria</taxon>
        <taxon>Bacillati</taxon>
        <taxon>Actinomycetota</taxon>
        <taxon>Actinomycetes</taxon>
        <taxon>Kineosporiales</taxon>
        <taxon>Kineosporiaceae</taxon>
        <taxon>Kineococcus</taxon>
    </lineage>
</organism>
<evidence type="ECO:0000256" key="8">
    <source>
        <dbReference type="HAMAP-Rule" id="MF_00265"/>
    </source>
</evidence>
<dbReference type="eggNOG" id="COG1487">
    <property type="taxonomic scope" value="Bacteria"/>
</dbReference>
<dbReference type="InterPro" id="IPR029060">
    <property type="entry name" value="PIN-like_dom_sf"/>
</dbReference>
<feature type="domain" description="PIN" evidence="9">
    <location>
        <begin position="5"/>
        <end position="122"/>
    </location>
</feature>
<dbReference type="EC" id="3.1.-.-" evidence="8"/>
<proteinExistence type="inferred from homology"/>
<dbReference type="GO" id="GO:0090729">
    <property type="term" value="F:toxin activity"/>
    <property type="evidence" value="ECO:0007669"/>
    <property type="project" value="UniProtKB-KW"/>
</dbReference>
<dbReference type="HOGENOM" id="CLU_118482_6_1_11"/>
<name>A6W4V5_KINRD</name>
<evidence type="ECO:0000313" key="11">
    <source>
        <dbReference type="Proteomes" id="UP000001116"/>
    </source>
</evidence>
<dbReference type="AlphaFoldDB" id="A6W4V5"/>
<dbReference type="Proteomes" id="UP000001116">
    <property type="component" value="Chromosome"/>
</dbReference>
<dbReference type="HAMAP" id="MF_00265">
    <property type="entry name" value="VapC_Nob1"/>
    <property type="match status" value="1"/>
</dbReference>
<dbReference type="GO" id="GO:0004540">
    <property type="term" value="F:RNA nuclease activity"/>
    <property type="evidence" value="ECO:0007669"/>
    <property type="project" value="InterPro"/>
</dbReference>
<accession>A6W4V5</accession>
<dbReference type="PANTHER" id="PTHR33653:SF1">
    <property type="entry name" value="RIBONUCLEASE VAPC2"/>
    <property type="match status" value="1"/>
</dbReference>
<keyword evidence="5 8" id="KW-0378">Hydrolase</keyword>
<dbReference type="KEGG" id="kra:Krad_0354"/>
<evidence type="ECO:0000256" key="4">
    <source>
        <dbReference type="ARBA" id="ARBA00022723"/>
    </source>
</evidence>
<comment type="cofactor">
    <cofactor evidence="1 8">
        <name>Mg(2+)</name>
        <dbReference type="ChEBI" id="CHEBI:18420"/>
    </cofactor>
</comment>
<dbReference type="GO" id="GO:0016787">
    <property type="term" value="F:hydrolase activity"/>
    <property type="evidence" value="ECO:0007669"/>
    <property type="project" value="UniProtKB-KW"/>
</dbReference>
<evidence type="ECO:0000256" key="6">
    <source>
        <dbReference type="ARBA" id="ARBA00022842"/>
    </source>
</evidence>
<comment type="function">
    <text evidence="8">Toxic component of a toxin-antitoxin (TA) system. An RNase.</text>
</comment>
<evidence type="ECO:0000313" key="10">
    <source>
        <dbReference type="EMBL" id="ABS01844.1"/>
    </source>
</evidence>
<keyword evidence="6 8" id="KW-0460">Magnesium</keyword>
<dbReference type="InterPro" id="IPR022907">
    <property type="entry name" value="VapC_family"/>
</dbReference>
<gene>
    <name evidence="8" type="primary">vapC</name>
    <name evidence="10" type="ordered locus">Krad_0354</name>
</gene>